<dbReference type="RefSeq" id="WP_102244670.1">
    <property type="nucleotide sequence ID" value="NZ_CP025704.1"/>
</dbReference>
<dbReference type="InterPro" id="IPR032818">
    <property type="entry name" value="DedA-like"/>
</dbReference>
<dbReference type="PANTHER" id="PTHR30353:SF15">
    <property type="entry name" value="INNER MEMBRANE PROTEIN YABI"/>
    <property type="match status" value="1"/>
</dbReference>
<protein>
    <submittedName>
        <fullName evidence="8">DedA family protein</fullName>
    </submittedName>
</protein>
<evidence type="ECO:0000256" key="2">
    <source>
        <dbReference type="ARBA" id="ARBA00010792"/>
    </source>
</evidence>
<accession>A0A2K9NV39</accession>
<dbReference type="EMBL" id="CP025704">
    <property type="protein sequence ID" value="AUN99379.1"/>
    <property type="molecule type" value="Genomic_DNA"/>
</dbReference>
<keyword evidence="9" id="KW-1185">Reference proteome</keyword>
<evidence type="ECO:0000256" key="5">
    <source>
        <dbReference type="ARBA" id="ARBA00022989"/>
    </source>
</evidence>
<dbReference type="GO" id="GO:0005886">
    <property type="term" value="C:plasma membrane"/>
    <property type="evidence" value="ECO:0007669"/>
    <property type="project" value="UniProtKB-SubCell"/>
</dbReference>
<proteinExistence type="inferred from homology"/>
<reference evidence="8 9" key="1">
    <citation type="submission" date="2018-01" db="EMBL/GenBank/DDBJ databases">
        <title>Complete genome sequence of Bacteriovorax stolpii DSM12778.</title>
        <authorList>
            <person name="Tang B."/>
            <person name="Chang J."/>
        </authorList>
    </citation>
    <scope>NUCLEOTIDE SEQUENCE [LARGE SCALE GENOMIC DNA]</scope>
    <source>
        <strain evidence="8 9">DSM 12778</strain>
    </source>
</reference>
<evidence type="ECO:0000256" key="1">
    <source>
        <dbReference type="ARBA" id="ARBA00004651"/>
    </source>
</evidence>
<evidence type="ECO:0000256" key="7">
    <source>
        <dbReference type="RuleBase" id="RU367016"/>
    </source>
</evidence>
<evidence type="ECO:0000256" key="4">
    <source>
        <dbReference type="ARBA" id="ARBA00022692"/>
    </source>
</evidence>
<feature type="transmembrane region" description="Helical" evidence="7">
    <location>
        <begin position="192"/>
        <end position="211"/>
    </location>
</feature>
<organism evidence="8 9">
    <name type="scientific">Bacteriovorax stolpii</name>
    <name type="common">Bdellovibrio stolpii</name>
    <dbReference type="NCBI Taxonomy" id="960"/>
    <lineage>
        <taxon>Bacteria</taxon>
        <taxon>Pseudomonadati</taxon>
        <taxon>Bdellovibrionota</taxon>
        <taxon>Bacteriovoracia</taxon>
        <taxon>Bacteriovoracales</taxon>
        <taxon>Bacteriovoracaceae</taxon>
        <taxon>Bacteriovorax</taxon>
    </lineage>
</organism>
<feature type="transmembrane region" description="Helical" evidence="7">
    <location>
        <begin position="158"/>
        <end position="180"/>
    </location>
</feature>
<keyword evidence="3 7" id="KW-1003">Cell membrane</keyword>
<evidence type="ECO:0000256" key="3">
    <source>
        <dbReference type="ARBA" id="ARBA00022475"/>
    </source>
</evidence>
<feature type="transmembrane region" description="Helical" evidence="7">
    <location>
        <begin position="74"/>
        <end position="95"/>
    </location>
</feature>
<dbReference type="InterPro" id="IPR032816">
    <property type="entry name" value="VTT_dom"/>
</dbReference>
<dbReference type="Proteomes" id="UP000235584">
    <property type="component" value="Chromosome"/>
</dbReference>
<name>A0A2K9NV39_BACTC</name>
<dbReference type="PANTHER" id="PTHR30353">
    <property type="entry name" value="INNER MEMBRANE PROTEIN DEDA-RELATED"/>
    <property type="match status" value="1"/>
</dbReference>
<dbReference type="KEGG" id="bsto:C0V70_14950"/>
<keyword evidence="5 7" id="KW-1133">Transmembrane helix</keyword>
<comment type="similarity">
    <text evidence="2 7">Belongs to the DedA family.</text>
</comment>
<gene>
    <name evidence="8" type="ORF">C0V70_14950</name>
</gene>
<dbReference type="Pfam" id="PF09335">
    <property type="entry name" value="VTT_dom"/>
    <property type="match status" value="1"/>
</dbReference>
<keyword evidence="4 7" id="KW-0812">Transmembrane</keyword>
<comment type="subcellular location">
    <subcellularLocation>
        <location evidence="1 7">Cell membrane</location>
        <topology evidence="1 7">Multi-pass membrane protein</topology>
    </subcellularLocation>
</comment>
<evidence type="ECO:0000313" key="8">
    <source>
        <dbReference type="EMBL" id="AUN99379.1"/>
    </source>
</evidence>
<dbReference type="AlphaFoldDB" id="A0A2K9NV39"/>
<evidence type="ECO:0000313" key="9">
    <source>
        <dbReference type="Proteomes" id="UP000235584"/>
    </source>
</evidence>
<keyword evidence="6 7" id="KW-0472">Membrane</keyword>
<feature type="transmembrane region" description="Helical" evidence="7">
    <location>
        <begin position="20"/>
        <end position="39"/>
    </location>
</feature>
<evidence type="ECO:0000256" key="6">
    <source>
        <dbReference type="ARBA" id="ARBA00023136"/>
    </source>
</evidence>
<sequence length="226" mass="25188">MFPFDAEIMPFVIQYAHSPVLVYSIVSAMMFLSSFGLPIPEEVTIVALGLIVHMGRHPDQYPPPEGVSISPLNIYTAMAVCFFAIMISDFIVYSLGKKFGTSPWLHKFFRKYLGENSLEKSRTMIHKHRFLVPAIFRFTPGVRFPGHLSCGMMGISPWTFLAADGLAALISVPTQVYLFAHYGEVILSTIKQVKHYALIIALVAAGLYIAVKVKKRIFGKKEPSAT</sequence>